<feature type="transmembrane region" description="Helical" evidence="1">
    <location>
        <begin position="219"/>
        <end position="238"/>
    </location>
</feature>
<feature type="transmembrane region" description="Helical" evidence="1">
    <location>
        <begin position="21"/>
        <end position="42"/>
    </location>
</feature>
<gene>
    <name evidence="2" type="ORF">NPIL_113771</name>
</gene>
<evidence type="ECO:0008006" key="4">
    <source>
        <dbReference type="Google" id="ProtNLM"/>
    </source>
</evidence>
<evidence type="ECO:0000313" key="3">
    <source>
        <dbReference type="Proteomes" id="UP000887013"/>
    </source>
</evidence>
<name>A0A8X6PHQ7_NEPPI</name>
<protein>
    <recommendedName>
        <fullName evidence="4">Gustatory receptor</fullName>
    </recommendedName>
</protein>
<evidence type="ECO:0000256" key="1">
    <source>
        <dbReference type="SAM" id="Phobius"/>
    </source>
</evidence>
<keyword evidence="1" id="KW-0472">Membrane</keyword>
<keyword evidence="1" id="KW-0812">Transmembrane</keyword>
<feature type="transmembrane region" description="Helical" evidence="1">
    <location>
        <begin position="328"/>
        <end position="347"/>
    </location>
</feature>
<keyword evidence="3" id="KW-1185">Reference proteome</keyword>
<feature type="transmembrane region" description="Helical" evidence="1">
    <location>
        <begin position="250"/>
        <end position="271"/>
    </location>
</feature>
<feature type="transmembrane region" description="Helical" evidence="1">
    <location>
        <begin position="54"/>
        <end position="72"/>
    </location>
</feature>
<organism evidence="2 3">
    <name type="scientific">Nephila pilipes</name>
    <name type="common">Giant wood spider</name>
    <name type="synonym">Nephila maculata</name>
    <dbReference type="NCBI Taxonomy" id="299642"/>
    <lineage>
        <taxon>Eukaryota</taxon>
        <taxon>Metazoa</taxon>
        <taxon>Ecdysozoa</taxon>
        <taxon>Arthropoda</taxon>
        <taxon>Chelicerata</taxon>
        <taxon>Arachnida</taxon>
        <taxon>Araneae</taxon>
        <taxon>Araneomorphae</taxon>
        <taxon>Entelegynae</taxon>
        <taxon>Araneoidea</taxon>
        <taxon>Nephilidae</taxon>
        <taxon>Nephila</taxon>
    </lineage>
</organism>
<feature type="transmembrane region" description="Helical" evidence="1">
    <location>
        <begin position="101"/>
        <end position="122"/>
    </location>
</feature>
<feature type="transmembrane region" description="Helical" evidence="1">
    <location>
        <begin position="147"/>
        <end position="174"/>
    </location>
</feature>
<keyword evidence="1" id="KW-1133">Transmembrane helix</keyword>
<accession>A0A8X6PHQ7</accession>
<dbReference type="Proteomes" id="UP000887013">
    <property type="component" value="Unassembled WGS sequence"/>
</dbReference>
<sequence>MALFGLPFDPKSKKKTWLYQIIPAATVLIMHIILIFGFYSSIDYILHAKSTKKTSMSLAISMVLNVWLWHVAFRKRSEMRQICHLLLIINPNSSNRKLCSVFNILTSLTIIMPMLCSMVLWYDGKETQGFRKDVGAFFKFIGLPEDMRYLCIFLLFLFESGIQNMLTLLFSLIFQDLGQSILLCKEEFFQTSASVIRVIRIYEKIVVCKNLIENRFGRVLFLLTSLGLLNAFGNITVILGFETGKFTNPASVYCISIFSTVNFSIWVYLMLSAANVNENDQYFKNEIYLYVLRRRVRCMQNESAWDVIVFGQENITFSANGYFRFTKGFILTAIGGLLTYSLLLNQFQIKQNYNRNSSFVEDTFNATLIH</sequence>
<dbReference type="EMBL" id="BMAW01021119">
    <property type="protein sequence ID" value="GFT71516.1"/>
    <property type="molecule type" value="Genomic_DNA"/>
</dbReference>
<dbReference type="AlphaFoldDB" id="A0A8X6PHQ7"/>
<reference evidence="2" key="1">
    <citation type="submission" date="2020-08" db="EMBL/GenBank/DDBJ databases">
        <title>Multicomponent nature underlies the extraordinary mechanical properties of spider dragline silk.</title>
        <authorList>
            <person name="Kono N."/>
            <person name="Nakamura H."/>
            <person name="Mori M."/>
            <person name="Yoshida Y."/>
            <person name="Ohtoshi R."/>
            <person name="Malay A.D."/>
            <person name="Moran D.A.P."/>
            <person name="Tomita M."/>
            <person name="Numata K."/>
            <person name="Arakawa K."/>
        </authorList>
    </citation>
    <scope>NUCLEOTIDE SEQUENCE</scope>
</reference>
<evidence type="ECO:0000313" key="2">
    <source>
        <dbReference type="EMBL" id="GFT71516.1"/>
    </source>
</evidence>
<comment type="caution">
    <text evidence="2">The sequence shown here is derived from an EMBL/GenBank/DDBJ whole genome shotgun (WGS) entry which is preliminary data.</text>
</comment>
<dbReference type="OrthoDB" id="5800391at2759"/>
<proteinExistence type="predicted"/>